<dbReference type="EMBL" id="JAVLVU010000001">
    <property type="protein sequence ID" value="MDT3401292.1"/>
    <property type="molecule type" value="Genomic_DNA"/>
</dbReference>
<accession>A0ABU3GNH0</accession>
<gene>
    <name evidence="1" type="ORF">QE417_000364</name>
</gene>
<organism evidence="1 2">
    <name type="scientific">Mucilaginibacter terrae</name>
    <dbReference type="NCBI Taxonomy" id="1955052"/>
    <lineage>
        <taxon>Bacteria</taxon>
        <taxon>Pseudomonadati</taxon>
        <taxon>Bacteroidota</taxon>
        <taxon>Sphingobacteriia</taxon>
        <taxon>Sphingobacteriales</taxon>
        <taxon>Sphingobacteriaceae</taxon>
        <taxon>Mucilaginibacter</taxon>
    </lineage>
</organism>
<dbReference type="Proteomes" id="UP001258315">
    <property type="component" value="Unassembled WGS sequence"/>
</dbReference>
<comment type="caution">
    <text evidence="1">The sequence shown here is derived from an EMBL/GenBank/DDBJ whole genome shotgun (WGS) entry which is preliminary data.</text>
</comment>
<keyword evidence="2" id="KW-1185">Reference proteome</keyword>
<proteinExistence type="predicted"/>
<sequence>MNTENLDGTLVLVKPEPHKGEDQYRIGVLTYAWWRENPYVRFLDGGSMDYKAGHVMMFKSKYQLYEHMTIYGLAMKPEELMPMFKIFMLLEKCSIQSLIWAMEIVRDHPNLHHRILDLINLEQTIMPDRGMGLS</sequence>
<dbReference type="RefSeq" id="WP_311947149.1">
    <property type="nucleotide sequence ID" value="NZ_JAVLVU010000001.1"/>
</dbReference>
<evidence type="ECO:0000313" key="1">
    <source>
        <dbReference type="EMBL" id="MDT3401292.1"/>
    </source>
</evidence>
<reference evidence="2" key="1">
    <citation type="submission" date="2023-07" db="EMBL/GenBank/DDBJ databases">
        <title>Functional and genomic diversity of the sorghum phyllosphere microbiome.</title>
        <authorList>
            <person name="Shade A."/>
        </authorList>
    </citation>
    <scope>NUCLEOTIDE SEQUENCE [LARGE SCALE GENOMIC DNA]</scope>
    <source>
        <strain evidence="2">SORGH_AS_0422</strain>
    </source>
</reference>
<evidence type="ECO:0000313" key="2">
    <source>
        <dbReference type="Proteomes" id="UP001258315"/>
    </source>
</evidence>
<name>A0ABU3GNH0_9SPHI</name>
<protein>
    <submittedName>
        <fullName evidence="1">Uncharacterized protein</fullName>
    </submittedName>
</protein>